<dbReference type="KEGG" id="lact:D7I46_00090"/>
<keyword evidence="3" id="KW-1185">Reference proteome</keyword>
<dbReference type="Proteomes" id="UP000269374">
    <property type="component" value="Chromosome"/>
</dbReference>
<keyword evidence="1" id="KW-1133">Transmembrane helix</keyword>
<feature type="transmembrane region" description="Helical" evidence="1">
    <location>
        <begin position="12"/>
        <end position="38"/>
    </location>
</feature>
<dbReference type="EMBL" id="CP032627">
    <property type="protein sequence ID" value="AYF99644.1"/>
    <property type="molecule type" value="Genomic_DNA"/>
</dbReference>
<reference evidence="2 3" key="1">
    <citation type="submission" date="2018-09" db="EMBL/GenBank/DDBJ databases">
        <title>Genome sequencing of strain 1JSPR-7.</title>
        <authorList>
            <person name="Heo J."/>
            <person name="Kim S.-J."/>
            <person name="Kwon S.-W."/>
        </authorList>
    </citation>
    <scope>NUCLEOTIDE SEQUENCE [LARGE SCALE GENOMIC DNA]</scope>
    <source>
        <strain evidence="2 3">1JSPR-7</strain>
    </source>
</reference>
<evidence type="ECO:0000313" key="2">
    <source>
        <dbReference type="EMBL" id="AYF99644.1"/>
    </source>
</evidence>
<keyword evidence="1" id="KW-0812">Transmembrane</keyword>
<name>A0A387B7A7_9LACT</name>
<dbReference type="GO" id="GO:0000428">
    <property type="term" value="C:DNA-directed RNA polymerase complex"/>
    <property type="evidence" value="ECO:0007669"/>
    <property type="project" value="UniProtKB-KW"/>
</dbReference>
<dbReference type="AlphaFoldDB" id="A0A387B7A7"/>
<keyword evidence="2" id="KW-0240">DNA-directed RNA polymerase</keyword>
<keyword evidence="2" id="KW-0804">Transcription</keyword>
<sequence>MFKRTVKFLGVRLSFVILIAILLVVSAVLGLMLGYGVLGGGNPSHVFNHNLWTEVLDKLNPTK</sequence>
<evidence type="ECO:0000256" key="1">
    <source>
        <dbReference type="SAM" id="Phobius"/>
    </source>
</evidence>
<proteinExistence type="predicted"/>
<gene>
    <name evidence="2" type="ORF">D7I46_00090</name>
</gene>
<evidence type="ECO:0000313" key="3">
    <source>
        <dbReference type="Proteomes" id="UP000269374"/>
    </source>
</evidence>
<organism evidence="2 3">
    <name type="scientific">Lactococcus allomyrinae</name>
    <dbReference type="NCBI Taxonomy" id="2419773"/>
    <lineage>
        <taxon>Bacteria</taxon>
        <taxon>Bacillati</taxon>
        <taxon>Bacillota</taxon>
        <taxon>Bacilli</taxon>
        <taxon>Lactobacillales</taxon>
        <taxon>Streptococcaceae</taxon>
        <taxon>Lactococcus</taxon>
    </lineage>
</organism>
<protein>
    <submittedName>
        <fullName evidence="2">DNA-directed RNA polymerase subunit beta</fullName>
    </submittedName>
</protein>
<dbReference type="Pfam" id="PF11772">
    <property type="entry name" value="EpuA"/>
    <property type="match status" value="1"/>
</dbReference>
<keyword evidence="1" id="KW-0472">Membrane</keyword>
<accession>A0A387B7A7</accession>
<dbReference type="RefSeq" id="WP_120771034.1">
    <property type="nucleotide sequence ID" value="NZ_CP032627.1"/>
</dbReference>
<dbReference type="InterPro" id="IPR024596">
    <property type="entry name" value="RNApol_su_b/EpuA"/>
</dbReference>